<feature type="compositionally biased region" description="Basic and acidic residues" evidence="5">
    <location>
        <begin position="548"/>
        <end position="564"/>
    </location>
</feature>
<dbReference type="Gene3D" id="1.10.287.110">
    <property type="entry name" value="DnaJ domain"/>
    <property type="match status" value="1"/>
</dbReference>
<dbReference type="Pfam" id="PF00226">
    <property type="entry name" value="DnaJ"/>
    <property type="match status" value="1"/>
</dbReference>
<evidence type="ECO:0000256" key="1">
    <source>
        <dbReference type="ARBA" id="ARBA00022723"/>
    </source>
</evidence>
<feature type="region of interest" description="Disordered" evidence="5">
    <location>
        <begin position="1"/>
        <end position="22"/>
    </location>
</feature>
<dbReference type="GO" id="GO:0008270">
    <property type="term" value="F:zinc ion binding"/>
    <property type="evidence" value="ECO:0007669"/>
    <property type="project" value="UniProtKB-KW"/>
</dbReference>
<dbReference type="InterPro" id="IPR012942">
    <property type="entry name" value="SRR1-like"/>
</dbReference>
<feature type="region of interest" description="Disordered" evidence="5">
    <location>
        <begin position="409"/>
        <end position="454"/>
    </location>
</feature>
<dbReference type="SUPFAM" id="SSF57667">
    <property type="entry name" value="beta-beta-alpha zinc fingers"/>
    <property type="match status" value="1"/>
</dbReference>
<feature type="domain" description="C2H2-type" evidence="7">
    <location>
        <begin position="368"/>
        <end position="392"/>
    </location>
</feature>
<dbReference type="InterPro" id="IPR051964">
    <property type="entry name" value="Chaperone_stress_response"/>
</dbReference>
<dbReference type="InterPro" id="IPR003604">
    <property type="entry name" value="Matrin/U1-like-C_Znf_C2H2"/>
</dbReference>
<dbReference type="GO" id="GO:0003676">
    <property type="term" value="F:nucleic acid binding"/>
    <property type="evidence" value="ECO:0007669"/>
    <property type="project" value="InterPro"/>
</dbReference>
<evidence type="ECO:0000313" key="9">
    <source>
        <dbReference type="Proteomes" id="UP000199727"/>
    </source>
</evidence>
<feature type="compositionally biased region" description="Polar residues" evidence="5">
    <location>
        <begin position="1"/>
        <end position="12"/>
    </location>
</feature>
<dbReference type="InterPro" id="IPR018253">
    <property type="entry name" value="DnaJ_domain_CS"/>
</dbReference>
<feature type="compositionally biased region" description="Polar residues" evidence="5">
    <location>
        <begin position="506"/>
        <end position="517"/>
    </location>
</feature>
<dbReference type="PROSITE" id="PS00028">
    <property type="entry name" value="ZINC_FINGER_C2H2_1"/>
    <property type="match status" value="1"/>
</dbReference>
<feature type="compositionally biased region" description="Low complexity" evidence="5">
    <location>
        <begin position="288"/>
        <end position="298"/>
    </location>
</feature>
<dbReference type="EMBL" id="AMKT01000034">
    <property type="protein sequence ID" value="OXG24104.1"/>
    <property type="molecule type" value="Genomic_DNA"/>
</dbReference>
<dbReference type="GO" id="GO:0005737">
    <property type="term" value="C:cytoplasm"/>
    <property type="evidence" value="ECO:0007669"/>
    <property type="project" value="TreeGrafter"/>
</dbReference>
<gene>
    <name evidence="8" type="ORF">C361_02653</name>
</gene>
<keyword evidence="1" id="KW-0479">Metal-binding</keyword>
<sequence>MGNDQSRTSSGDGKQVDEKPPDYYELLQVDEEAGYDEIKRSYRKLALINHPDKNPHRIEEATKLFADLQHAYEILSDPQERAFYDSHRNAPVAATDDDIFEHVRTGDRATNDPKSKLNRRRQGDPGVTIAQLMRFFDPKIARKMDDTSEGFYSIYRTLFALLSSDEALHTTSTTPLSYPSFGDSSTAYAPPPGLTRAQKDSQVWARDFYAVWGEFVTEKKFEWVNKWDAERGDDRMVRRAMEKENKKAREETRKEYNETIRQLVIFIQHRDPRYKAHQAKLAQERAASKSAKTSGASTPVGKPLVDAEAAKRRHEERLRAAAQYEEQDWQKFSSRNSDDEEAEEEEPEEELGDGTGVRLDDGQGGEIFECVACGKTFASEASWVNHERSKKHKQAVWRLKKEMRAEAKAMGLTEPQSDEELDDERVEDADAGEGERTGQTKGDGLTEEDQLAELQALEAEMVDLALEESADVDFSNKKSKKKGKKSRRDPLIGEVDAATRRFPSYDESQPDSLNTPSAAVLDNGVAGESDKISELSKRDKRRAREARKKIEEEERKAAFKEAKKAARKAGASVETFVLPQQSDRKDKGDDDGFVAPKQKGKNSTKGGKGTKGGREHEENDHSDERVAKVVAGIQEKREKMVEKWGDKWADLVSKLKHLLSDDSYLPLSILCLGLGKPFSDRTAQIQLALALELANALNCAVHDLEIYDPVWDEGDKKVLLSIGVTLFQDNLLGRHTLETGRPYLLYLPHAPKQLYESILSTNYAPSLCGNKPGRVLLGNDLAEYLPGFARPSQKEERPNGEAGGDGEFVKPKKKRRGRAEMKPQIKDSVLSRVVPHMSVLPLSDALPETNLPGFARAFLSFTFQWLEEDKIEKIDWETKLPEEEWGDDGEIIQ</sequence>
<proteinExistence type="predicted"/>
<feature type="region of interest" description="Disordered" evidence="5">
    <location>
        <begin position="103"/>
        <end position="123"/>
    </location>
</feature>
<evidence type="ECO:0000313" key="8">
    <source>
        <dbReference type="EMBL" id="OXG24104.1"/>
    </source>
</evidence>
<dbReference type="OrthoDB" id="5894at2759"/>
<keyword evidence="2 4" id="KW-0863">Zinc-finger</keyword>
<dbReference type="Pfam" id="PF12171">
    <property type="entry name" value="zf-C2H2_jaz"/>
    <property type="match status" value="1"/>
</dbReference>
<name>A0A854QD21_CRYNE</name>
<feature type="compositionally biased region" description="Acidic residues" evidence="5">
    <location>
        <begin position="338"/>
        <end position="352"/>
    </location>
</feature>
<dbReference type="InterPro" id="IPR054076">
    <property type="entry name" value="ZUO1-like_ZHD"/>
</dbReference>
<dbReference type="SMART" id="SM00451">
    <property type="entry name" value="ZnF_U1"/>
    <property type="match status" value="1"/>
</dbReference>
<organism evidence="8 9">
    <name type="scientific">Cryptococcus neoformans Tu259-1</name>
    <dbReference type="NCBI Taxonomy" id="1230072"/>
    <lineage>
        <taxon>Eukaryota</taxon>
        <taxon>Fungi</taxon>
        <taxon>Dikarya</taxon>
        <taxon>Basidiomycota</taxon>
        <taxon>Agaricomycotina</taxon>
        <taxon>Tremellomycetes</taxon>
        <taxon>Tremellales</taxon>
        <taxon>Cryptococcaceae</taxon>
        <taxon>Cryptococcus</taxon>
        <taxon>Cryptococcus neoformans species complex</taxon>
    </lineage>
</organism>
<dbReference type="CDD" id="cd06257">
    <property type="entry name" value="DnaJ"/>
    <property type="match status" value="1"/>
</dbReference>
<feature type="compositionally biased region" description="Basic and acidic residues" evidence="5">
    <location>
        <begin position="528"/>
        <end position="537"/>
    </location>
</feature>
<dbReference type="Proteomes" id="UP000199727">
    <property type="component" value="Unassembled WGS sequence"/>
</dbReference>
<dbReference type="PRINTS" id="PR00625">
    <property type="entry name" value="JDOMAIN"/>
</dbReference>
<dbReference type="SMART" id="SM00271">
    <property type="entry name" value="DnaJ"/>
    <property type="match status" value="1"/>
</dbReference>
<dbReference type="SUPFAM" id="SSF46565">
    <property type="entry name" value="Chaperone J-domain"/>
    <property type="match status" value="1"/>
</dbReference>
<dbReference type="AlphaFoldDB" id="A0A854QD21"/>
<accession>A0A854QD21</accession>
<evidence type="ECO:0000259" key="7">
    <source>
        <dbReference type="PROSITE" id="PS50157"/>
    </source>
</evidence>
<reference evidence="8 9" key="1">
    <citation type="submission" date="2017-06" db="EMBL/GenBank/DDBJ databases">
        <title>Global population genomics of the pathogenic fungus Cryptococcus neoformans var. grubii.</title>
        <authorList>
            <person name="Cuomo C."/>
            <person name="Litvintseva A."/>
            <person name="Chen Y."/>
            <person name="Young S."/>
            <person name="Zeng Q."/>
            <person name="Chapman S."/>
            <person name="Gujja S."/>
            <person name="Saif S."/>
            <person name="Birren B."/>
        </authorList>
    </citation>
    <scope>NUCLEOTIDE SEQUENCE [LARGE SCALE GENOMIC DNA]</scope>
    <source>
        <strain evidence="8 9">Tu259-1</strain>
    </source>
</reference>
<dbReference type="InterPro" id="IPR036236">
    <property type="entry name" value="Znf_C2H2_sf"/>
</dbReference>
<evidence type="ECO:0000256" key="5">
    <source>
        <dbReference type="SAM" id="MobiDB-lite"/>
    </source>
</evidence>
<dbReference type="InterPro" id="IPR036869">
    <property type="entry name" value="J_dom_sf"/>
</dbReference>
<keyword evidence="3" id="KW-0862">Zinc</keyword>
<dbReference type="PROSITE" id="PS50076">
    <property type="entry name" value="DNAJ_2"/>
    <property type="match status" value="1"/>
</dbReference>
<evidence type="ECO:0000256" key="3">
    <source>
        <dbReference type="ARBA" id="ARBA00022833"/>
    </source>
</evidence>
<dbReference type="Gene3D" id="3.30.160.60">
    <property type="entry name" value="Classic Zinc Finger"/>
    <property type="match status" value="1"/>
</dbReference>
<feature type="region of interest" description="Disordered" evidence="5">
    <location>
        <begin position="789"/>
        <end position="821"/>
    </location>
</feature>
<feature type="compositionally biased region" description="Basic residues" evidence="5">
    <location>
        <begin position="538"/>
        <end position="547"/>
    </location>
</feature>
<dbReference type="PROSITE" id="PS50157">
    <property type="entry name" value="ZINC_FINGER_C2H2_2"/>
    <property type="match status" value="1"/>
</dbReference>
<dbReference type="Pfam" id="PF21884">
    <property type="entry name" value="ZUO1-like_ZHD"/>
    <property type="match status" value="1"/>
</dbReference>
<dbReference type="PANTHER" id="PTHR44029:SF1">
    <property type="entry name" value="DNAJ HOMOLOG SUBFAMILY C MEMBER 21"/>
    <property type="match status" value="1"/>
</dbReference>
<feature type="compositionally biased region" description="Basic and acidic residues" evidence="5">
    <location>
        <begin position="612"/>
        <end position="625"/>
    </location>
</feature>
<dbReference type="InterPro" id="IPR022755">
    <property type="entry name" value="Znf_C2H2_jaz"/>
</dbReference>
<evidence type="ECO:0000256" key="4">
    <source>
        <dbReference type="PROSITE-ProRule" id="PRU00042"/>
    </source>
</evidence>
<comment type="caution">
    <text evidence="8">The sequence shown here is derived from an EMBL/GenBank/DDBJ whole genome shotgun (WGS) entry which is preliminary data.</text>
</comment>
<feature type="compositionally biased region" description="Basic and acidic residues" evidence="5">
    <location>
        <begin position="103"/>
        <end position="115"/>
    </location>
</feature>
<evidence type="ECO:0000259" key="6">
    <source>
        <dbReference type="PROSITE" id="PS50076"/>
    </source>
</evidence>
<protein>
    <submittedName>
        <fullName evidence="8">Uncharacterized protein</fullName>
    </submittedName>
</protein>
<feature type="compositionally biased region" description="Basic residues" evidence="5">
    <location>
        <begin position="477"/>
        <end position="487"/>
    </location>
</feature>
<dbReference type="PANTHER" id="PTHR44029">
    <property type="entry name" value="DNAJ HOMOLOG SUBFAMILY C MEMBER 21"/>
    <property type="match status" value="1"/>
</dbReference>
<feature type="compositionally biased region" description="Basic and acidic residues" evidence="5">
    <location>
        <begin position="308"/>
        <end position="319"/>
    </location>
</feature>
<evidence type="ECO:0000256" key="2">
    <source>
        <dbReference type="ARBA" id="ARBA00022771"/>
    </source>
</evidence>
<feature type="compositionally biased region" description="Acidic residues" evidence="5">
    <location>
        <begin position="416"/>
        <end position="432"/>
    </location>
</feature>
<dbReference type="PROSITE" id="PS00636">
    <property type="entry name" value="DNAJ_1"/>
    <property type="match status" value="1"/>
</dbReference>
<dbReference type="InterPro" id="IPR013087">
    <property type="entry name" value="Znf_C2H2_type"/>
</dbReference>
<feature type="region of interest" description="Disordered" evidence="5">
    <location>
        <begin position="276"/>
        <end position="361"/>
    </location>
</feature>
<dbReference type="Pfam" id="PF07985">
    <property type="entry name" value="SRR1"/>
    <property type="match status" value="1"/>
</dbReference>
<dbReference type="InterPro" id="IPR001623">
    <property type="entry name" value="DnaJ_domain"/>
</dbReference>
<feature type="region of interest" description="Disordered" evidence="5">
    <location>
        <begin position="468"/>
        <end position="625"/>
    </location>
</feature>
<feature type="domain" description="J" evidence="6">
    <location>
        <begin position="22"/>
        <end position="88"/>
    </location>
</feature>